<dbReference type="SUPFAM" id="SSF51735">
    <property type="entry name" value="NAD(P)-binding Rossmann-fold domains"/>
    <property type="match status" value="1"/>
</dbReference>
<comment type="caution">
    <text evidence="12">The sequence shown here is derived from an EMBL/GenBank/DDBJ whole genome shotgun (WGS) entry which is preliminary data.</text>
</comment>
<dbReference type="InterPro" id="IPR014031">
    <property type="entry name" value="Ketoacyl_synth_C"/>
</dbReference>
<dbReference type="Gene3D" id="3.40.47.10">
    <property type="match status" value="1"/>
</dbReference>
<dbReference type="InterPro" id="IPR013968">
    <property type="entry name" value="PKS_KR"/>
</dbReference>
<dbReference type="Pfam" id="PF22621">
    <property type="entry name" value="CurL-like_PKS_C"/>
    <property type="match status" value="1"/>
</dbReference>
<dbReference type="PANTHER" id="PTHR43775">
    <property type="entry name" value="FATTY ACID SYNTHASE"/>
    <property type="match status" value="1"/>
</dbReference>
<dbReference type="InterPro" id="IPR029063">
    <property type="entry name" value="SAM-dependent_MTases_sf"/>
</dbReference>
<evidence type="ECO:0000313" key="13">
    <source>
        <dbReference type="Proteomes" id="UP000254866"/>
    </source>
</evidence>
<dbReference type="GO" id="GO:0032259">
    <property type="term" value="P:methylation"/>
    <property type="evidence" value="ECO:0007669"/>
    <property type="project" value="UniProtKB-KW"/>
</dbReference>
<dbReference type="SUPFAM" id="SSF53901">
    <property type="entry name" value="Thiolase-like"/>
    <property type="match status" value="1"/>
</dbReference>
<keyword evidence="4" id="KW-0489">Methyltransferase</keyword>
<keyword evidence="3" id="KW-0436">Ligase</keyword>
<feature type="active site" description="Proton acceptor; for dehydratase activity" evidence="7">
    <location>
        <position position="980"/>
    </location>
</feature>
<dbReference type="InterPro" id="IPR014030">
    <property type="entry name" value="Ketoacyl_synth_N"/>
</dbReference>
<organism evidence="12 13">
    <name type="scientific">Venustampulla echinocandica</name>
    <dbReference type="NCBI Taxonomy" id="2656787"/>
    <lineage>
        <taxon>Eukaryota</taxon>
        <taxon>Fungi</taxon>
        <taxon>Dikarya</taxon>
        <taxon>Ascomycota</taxon>
        <taxon>Pezizomycotina</taxon>
        <taxon>Leotiomycetes</taxon>
        <taxon>Helotiales</taxon>
        <taxon>Pleuroascaceae</taxon>
        <taxon>Venustampulla</taxon>
    </lineage>
</organism>
<dbReference type="PROSITE" id="PS00606">
    <property type="entry name" value="KS3_1"/>
    <property type="match status" value="1"/>
</dbReference>
<keyword evidence="13" id="KW-1185">Reference proteome</keyword>
<keyword evidence="5" id="KW-0808">Transferase</keyword>
<dbReference type="Pfam" id="PF08242">
    <property type="entry name" value="Methyltransf_12"/>
    <property type="match status" value="1"/>
</dbReference>
<dbReference type="Pfam" id="PF02801">
    <property type="entry name" value="Ketoacyl-synt_C"/>
    <property type="match status" value="1"/>
</dbReference>
<dbReference type="Pfam" id="PF08659">
    <property type="entry name" value="KR"/>
    <property type="match status" value="1"/>
</dbReference>
<dbReference type="PROSITE" id="PS00012">
    <property type="entry name" value="PHOSPHOPANTETHEINE"/>
    <property type="match status" value="1"/>
</dbReference>
<dbReference type="RefSeq" id="XP_031867773.1">
    <property type="nucleotide sequence ID" value="XM_032016542.1"/>
</dbReference>
<evidence type="ECO:0000313" key="12">
    <source>
        <dbReference type="EMBL" id="RDL34791.1"/>
    </source>
</evidence>
<dbReference type="InterPro" id="IPR013217">
    <property type="entry name" value="Methyltransf_12"/>
</dbReference>
<feature type="domain" description="Ketosynthase family 3 (KS3)" evidence="10">
    <location>
        <begin position="8"/>
        <end position="449"/>
    </location>
</feature>
<feature type="domain" description="PKS/mFAS DH" evidence="11">
    <location>
        <begin position="948"/>
        <end position="1243"/>
    </location>
</feature>
<dbReference type="SMART" id="SM00822">
    <property type="entry name" value="PKS_KR"/>
    <property type="match status" value="1"/>
</dbReference>
<dbReference type="GO" id="GO:0031177">
    <property type="term" value="F:phosphopantetheine binding"/>
    <property type="evidence" value="ECO:0007669"/>
    <property type="project" value="InterPro"/>
</dbReference>
<feature type="region of interest" description="C-terminal hotdog fold" evidence="7">
    <location>
        <begin position="1097"/>
        <end position="1243"/>
    </location>
</feature>
<dbReference type="Gene3D" id="3.10.129.110">
    <property type="entry name" value="Polyketide synthase dehydratase"/>
    <property type="match status" value="1"/>
</dbReference>
<name>A0A370THW6_9HELO</name>
<dbReference type="InterPro" id="IPR001242">
    <property type="entry name" value="Condensation_dom"/>
</dbReference>
<dbReference type="Gene3D" id="3.40.50.720">
    <property type="entry name" value="NAD(P)-binding Rossmann-like Domain"/>
    <property type="match status" value="1"/>
</dbReference>
<dbReference type="Pfam" id="PF00109">
    <property type="entry name" value="ketoacyl-synt"/>
    <property type="match status" value="1"/>
</dbReference>
<gene>
    <name evidence="12" type="ORF">BP5553_07919</name>
</gene>
<dbReference type="PROSITE" id="PS52004">
    <property type="entry name" value="KS3_2"/>
    <property type="match status" value="1"/>
</dbReference>
<evidence type="ECO:0000256" key="7">
    <source>
        <dbReference type="PROSITE-ProRule" id="PRU01363"/>
    </source>
</evidence>
<evidence type="ECO:0000256" key="2">
    <source>
        <dbReference type="ARBA" id="ARBA00022553"/>
    </source>
</evidence>
<dbReference type="GO" id="GO:0006633">
    <property type="term" value="P:fatty acid biosynthetic process"/>
    <property type="evidence" value="ECO:0007669"/>
    <property type="project" value="InterPro"/>
</dbReference>
<dbReference type="InterPro" id="IPR020807">
    <property type="entry name" value="PKS_DH"/>
</dbReference>
<accession>A0A370THW6</accession>
<dbReference type="PROSITE" id="PS50075">
    <property type="entry name" value="CARRIER"/>
    <property type="match status" value="1"/>
</dbReference>
<dbReference type="CDD" id="cd00833">
    <property type="entry name" value="PKS"/>
    <property type="match status" value="1"/>
</dbReference>
<dbReference type="Pfam" id="PF21089">
    <property type="entry name" value="PKS_DH_N"/>
    <property type="match status" value="1"/>
</dbReference>
<dbReference type="SUPFAM" id="SSF55048">
    <property type="entry name" value="Probable ACP-binding domain of malonyl-CoA ACP transacylase"/>
    <property type="match status" value="1"/>
</dbReference>
<dbReference type="InterPro" id="IPR042104">
    <property type="entry name" value="PKS_dehydratase_sf"/>
</dbReference>
<dbReference type="InterPro" id="IPR001227">
    <property type="entry name" value="Ac_transferase_dom_sf"/>
</dbReference>
<feature type="region of interest" description="Disordered" evidence="8">
    <location>
        <begin position="2474"/>
        <end position="2507"/>
    </location>
</feature>
<evidence type="ECO:0000256" key="1">
    <source>
        <dbReference type="ARBA" id="ARBA00022450"/>
    </source>
</evidence>
<dbReference type="InterPro" id="IPR023213">
    <property type="entry name" value="CAT-like_dom_sf"/>
</dbReference>
<dbReference type="Pfam" id="PF00668">
    <property type="entry name" value="Condensation"/>
    <property type="match status" value="1"/>
</dbReference>
<evidence type="ECO:0000259" key="9">
    <source>
        <dbReference type="PROSITE" id="PS50075"/>
    </source>
</evidence>
<dbReference type="InterPro" id="IPR020841">
    <property type="entry name" value="PKS_Beta-ketoAc_synthase_dom"/>
</dbReference>
<dbReference type="GO" id="GO:0004312">
    <property type="term" value="F:fatty acid synthase activity"/>
    <property type="evidence" value="ECO:0007669"/>
    <property type="project" value="TreeGrafter"/>
</dbReference>
<feature type="active site" description="Proton donor; for dehydratase activity" evidence="7">
    <location>
        <position position="1152"/>
    </location>
</feature>
<proteinExistence type="predicted"/>
<evidence type="ECO:0000256" key="4">
    <source>
        <dbReference type="ARBA" id="ARBA00022603"/>
    </source>
</evidence>
<dbReference type="InterPro" id="IPR018201">
    <property type="entry name" value="Ketoacyl_synth_AS"/>
</dbReference>
<dbReference type="Gene3D" id="3.40.366.10">
    <property type="entry name" value="Malonyl-Coenzyme A Acyl Carrier Protein, domain 2"/>
    <property type="match status" value="1"/>
</dbReference>
<dbReference type="InterPro" id="IPR036736">
    <property type="entry name" value="ACP-like_sf"/>
</dbReference>
<feature type="domain" description="Carrier" evidence="9">
    <location>
        <begin position="2386"/>
        <end position="2463"/>
    </location>
</feature>
<dbReference type="FunFam" id="3.40.47.10:FF:000019">
    <property type="entry name" value="Polyketide synthase type I"/>
    <property type="match status" value="1"/>
</dbReference>
<dbReference type="Gene3D" id="3.40.50.150">
    <property type="entry name" value="Vaccinia Virus protein VP39"/>
    <property type="match status" value="1"/>
</dbReference>
<dbReference type="InterPro" id="IPR009081">
    <property type="entry name" value="PP-bd_ACP"/>
</dbReference>
<reference evidence="12 13" key="1">
    <citation type="journal article" date="2018" name="IMA Fungus">
        <title>IMA Genome-F 9: Draft genome sequence of Annulohypoxylon stygium, Aspergillus mulundensis, Berkeleyomyces basicola (syn. Thielaviopsis basicola), Ceratocystis smalleyi, two Cercospora beticola strains, Coleophoma cylindrospora, Fusarium fracticaudum, Phialophora cf. hyalina, and Morchella septimelata.</title>
        <authorList>
            <person name="Wingfield B.D."/>
            <person name="Bills G.F."/>
            <person name="Dong Y."/>
            <person name="Huang W."/>
            <person name="Nel W.J."/>
            <person name="Swalarsk-Parry B.S."/>
            <person name="Vaghefi N."/>
            <person name="Wilken P.M."/>
            <person name="An Z."/>
            <person name="de Beer Z.W."/>
            <person name="De Vos L."/>
            <person name="Chen L."/>
            <person name="Duong T.A."/>
            <person name="Gao Y."/>
            <person name="Hammerbacher A."/>
            <person name="Kikkert J.R."/>
            <person name="Li Y."/>
            <person name="Li H."/>
            <person name="Li K."/>
            <person name="Li Q."/>
            <person name="Liu X."/>
            <person name="Ma X."/>
            <person name="Naidoo K."/>
            <person name="Pethybridge S.J."/>
            <person name="Sun J."/>
            <person name="Steenkamp E.T."/>
            <person name="van der Nest M.A."/>
            <person name="van Wyk S."/>
            <person name="Wingfield M.J."/>
            <person name="Xiong C."/>
            <person name="Yue Q."/>
            <person name="Zhang X."/>
        </authorList>
    </citation>
    <scope>NUCLEOTIDE SEQUENCE [LARGE SCALE GENOMIC DNA]</scope>
    <source>
        <strain evidence="12 13">BP 5553</strain>
    </source>
</reference>
<keyword evidence="2" id="KW-0597">Phosphoprotein</keyword>
<dbReference type="Pfam" id="PF00698">
    <property type="entry name" value="Acyl_transf_1"/>
    <property type="match status" value="1"/>
</dbReference>
<dbReference type="SMART" id="SM00827">
    <property type="entry name" value="PKS_AT"/>
    <property type="match status" value="1"/>
</dbReference>
<dbReference type="InterPro" id="IPR016039">
    <property type="entry name" value="Thiolase-like"/>
</dbReference>
<dbReference type="PANTHER" id="PTHR43775:SF20">
    <property type="entry name" value="HYBRID PKS-NRPS SYNTHETASE APDA"/>
    <property type="match status" value="1"/>
</dbReference>
<protein>
    <submittedName>
        <fullName evidence="12">Uncharacterized protein</fullName>
    </submittedName>
</protein>
<dbReference type="InterPro" id="IPR006162">
    <property type="entry name" value="Ppantetheine_attach_site"/>
</dbReference>
<dbReference type="GeneID" id="43600768"/>
<dbReference type="SMART" id="SM00825">
    <property type="entry name" value="PKS_KS"/>
    <property type="match status" value="1"/>
</dbReference>
<dbReference type="InterPro" id="IPR049552">
    <property type="entry name" value="PKS_DH_N"/>
</dbReference>
<dbReference type="Pfam" id="PF14765">
    <property type="entry name" value="PS-DH"/>
    <property type="match status" value="1"/>
</dbReference>
<dbReference type="InterPro" id="IPR016035">
    <property type="entry name" value="Acyl_Trfase/lysoPLipase"/>
</dbReference>
<dbReference type="SUPFAM" id="SSF53335">
    <property type="entry name" value="S-adenosyl-L-methionine-dependent methyltransferases"/>
    <property type="match status" value="1"/>
</dbReference>
<evidence type="ECO:0000256" key="6">
    <source>
        <dbReference type="ARBA" id="ARBA00023268"/>
    </source>
</evidence>
<dbReference type="SUPFAM" id="SSF52777">
    <property type="entry name" value="CoA-dependent acyltransferases"/>
    <property type="match status" value="2"/>
</dbReference>
<dbReference type="Gene3D" id="3.30.559.30">
    <property type="entry name" value="Nonribosomal peptide synthetase, condensation domain"/>
    <property type="match status" value="1"/>
</dbReference>
<dbReference type="SMART" id="SM00823">
    <property type="entry name" value="PKS_PP"/>
    <property type="match status" value="1"/>
</dbReference>
<dbReference type="InterPro" id="IPR057326">
    <property type="entry name" value="KR_dom"/>
</dbReference>
<dbReference type="GO" id="GO:0009403">
    <property type="term" value="P:toxin biosynthetic process"/>
    <property type="evidence" value="ECO:0007669"/>
    <property type="project" value="UniProtKB-ARBA"/>
</dbReference>
<dbReference type="InterPro" id="IPR014043">
    <property type="entry name" value="Acyl_transferase_dom"/>
</dbReference>
<evidence type="ECO:0000256" key="3">
    <source>
        <dbReference type="ARBA" id="ARBA00022598"/>
    </source>
</evidence>
<dbReference type="Gene3D" id="3.30.559.10">
    <property type="entry name" value="Chloramphenicol acetyltransferase-like domain"/>
    <property type="match status" value="1"/>
</dbReference>
<evidence type="ECO:0000256" key="5">
    <source>
        <dbReference type="ARBA" id="ARBA00022679"/>
    </source>
</evidence>
<dbReference type="GO" id="GO:0008168">
    <property type="term" value="F:methyltransferase activity"/>
    <property type="evidence" value="ECO:0007669"/>
    <property type="project" value="UniProtKB-KW"/>
</dbReference>
<dbReference type="InterPro" id="IPR020806">
    <property type="entry name" value="PKS_PP-bd"/>
</dbReference>
<sequence length="2951" mass="325678">MAANYSRREPIAIVGSACRFPGPASNPSKLWEFLEAPFDISREIPSSRFNVDGFYHPEGSHHGTSNTRRSYFMEADHRLFDAAFFQIHPREAETMDPQQRLLLETVFEGLESAGMTIEGMQGSQTSVFVGGMSYDFRDSTSIRDPASIPEYAATGTHASILAARISYFFDWKGPCMSIDTACSSSLVAVHQAVQTLRNGDATVAVAAGSNLILGPEQYIALSNLQMLSPNGHIRMWDSESDGYARGEGFGAVVLKTLSQALQDGDYIECIIRETGVGQDGKTTGITMPSATAQTALIRKTYERAGLDLRKKSDHPQYFEAHGTGTPAGDPIEAEAIHEAFFGVIHEPSSSVESGHTPLFVGSVKTAIGHLEGAAGIAGLLKASCAIQNAAIPPNLHFNTLNPKIEPFYGQIQIPTTKQPWPEIIAGSPRRASINSFGFGGTNAHVIIESFENPPATTARRASTEALITPIVISAKSERSLASRTQAIARYIEENPQIDLEDLAYTLQSRRSQFQFRLAISASSRDQLLSRIEETLQPPKTSLGFRSQVSNSRLLGIFTGQGAQYAMMGKDLLEGSSLATNIVADLELSLATLPDPPKWSIKQELFAPASTSRLGEAALSQPLCTAIQVVLVDLLRLAGVSFDTVVGHSSGEIGAAYTAGYISAFDAIRIAYYRGLHAGLAGGKDGSKGAMMAVGLSFEDATAFCSGAQFTGRISVAASNSPSSCTLSGDSNMIDEAKAVLEEQNTFARRLVVDTAYHSHHMRNCSEPYLKSLLQCGITVLPDGGRQCKWISSVHELGQLTELDSTYWVDNMIKPVLFSQAVTKAISRSAPFDIAVEVGPHPALKGPATETLIASAQSTEKPATISYVGTLERKKGSIKAMSTNLGLIWERKRSSSVYFETYRAAFRGFENGRPTVLKNLPSYSWDHQQDFYRESRLSRKYRIRDTPHHDLLGTREPSDSDHEMRWRNILSFKEIPWLRDHGLQGQAVVPAMWYVVMALEAARTLCSAHEIQSMEILNFEIIKAITLEEGSTSETIITIKHNTQEPGKEAIALSVSCSSGGQLSSASLDPTFEANIIVHLEDMQLDSIPSMSHDAQSMDAVDADRFYTHLQDTGYRYSGLFRGLSSIYKQGHTSTATTTMLETDYLAHPATLDLGLQTMLAAFHSLNDGYFSPLLIPRRISRLLVNIRSGQRRPHGSKVSFHSVVLKHSHSGMSGDIDIVNDDGQLEVQIEDVSWMPLTTMQPSNDRRLFSTTVWKPDILSPAPIHAPEYSTQEQDLVAACDRVAWYYYRALKQNITPEELRTSEWHHRRLFAYIDHLLPQLSAGKIPTVKREWANDTHEKILSIVEQHSNCADLQLIRTVGENLPIAIRERRTMLEFMMEGDKLNQYYQLGLGYQKAYAILETMVERIAHRYPKMKVLEVGAGTGGATGHVLQALKNYFLSYTFTDVSSGFFEKAQCRFQDHAQKMIFKTFDLERDPIDQGYDEHSYDLVIGSLVLHATKSLNATLSYVRSLLKPGGFLLLVEGSEATLRSGFMMSGLPGWWVGGDDRKWGPMVSPERWDALLRESGFSGIDRIVHDSNFPFVNLGGVLVSQATDNSVNFLRNPLGLSSTDSPLQQISILGGCSPETGLLVENISSILADIAQVQFHAKSVRISELSSLPHGNPILCLAELDDPIFKNLTQQKHQGLQKIFVQADRILFVTRTDGLDYPYSSILLGLVRSLRLEVPHLRIQVLGIKSESLGAKVIAETFIRLVHMPSTSPCGVLSNFEPEIEYGGGVFSIPRIVEDVSPNNRLNSQRRHITEGINPLETSVEVLVEKTSYVLRQRKVTTDSTTSPVTVTHSTLQKVQIGSSRFYICLGHLSSPRKQIIALSEVQASVITPAASVYFETSVEIGKEAQFLYLLSCQLVAQTLLPYGSVLVHEGDPILCEILSNEAQRCGHHIRVTFSSSKRTESSPKSTLHIHPHATQRSIRQVLDKVPIKTFIDCSQHHLSSKIKACFEDVTCVDIFSNEYQSEYAKFGVGMAATETCLQALPSITDFEIRGHEDFLQEREISLSNVSRIKPNSHSLRIINWAQDVVLPVQVTTVMDSFTLFSKNKTYLLVGLTGTMGRSLCEWMITQGARYIVLTSRNPQPDKNWIEKMSSAGAIVKISALDIRDKDGLRSLHDEMALQLPPVGGVVNGAMVLRDGAFQDMTYEAMDECLGPKVDGSRHLDELFADTPLEFFIMFSSIAWVVGNPGQSNYSAANGFMSALASARRIRGLAASTMSIGVVSGVGYLARTKGGQEHEHAKRRNVMTISAEELQTIFAEAIVAGRSDPSHGSEIIAGLDGSIDTGVTPRESLSAWLADPRVSRLVIDKNDQLSQQNVSVKADIVPLKQQLSSSSSHVQSLTAMTTAFLTKIERMLLLETGSIVDSSSLAEMGVDSLLAVEIRSWFLVELKVDVPILKILGGATVAELSSIVLAQLEEQSKVAQAAKSKAEETGSQVEDSASSVEESYTPLTDAESSGADRSELMSFAQARMWRVHQHTAAARVNNLSWAYRIDGPVDIPRFEKAFATTVGLYESLRTRFFNHEDSGQPMQEIMARSMVQLLVKTVSSDEEVDIEFESINNRRYDLPSGNTMSAALLSLTENSHAFIGGFHHIVLDTRSIEIFLADLDRAYRQLEVKAAPKQPADYAVLEQIALTTGTWSESQTFWKQQHISHPNILPLFPFSQVKERQTMSGYKLHCVRRDLHSKTAASIKRVCKTLKISPYHLHTAVFQVLLHRILNINDICIGSVDANRTEHAYRDVFGPFFNYLPIRFLINPSSSFQELALATRKTCYAAQGHAQYPFDKILDDLRIERMPATHHPLYQAQMNYLRHTIEEVPFGPRDLGMFLRERNASGVDVSYDFCVSVLETGGGEGARVLFHAQDYLYGVKELEELASTYMRILEGCLSDPGSIVGNVGVGEVMARR</sequence>
<evidence type="ECO:0000259" key="10">
    <source>
        <dbReference type="PROSITE" id="PS52004"/>
    </source>
</evidence>
<dbReference type="EMBL" id="NPIC01000007">
    <property type="protein sequence ID" value="RDL34791.1"/>
    <property type="molecule type" value="Genomic_DNA"/>
</dbReference>
<dbReference type="STRING" id="2656787.A0A370THW6"/>
<dbReference type="InterPro" id="IPR049900">
    <property type="entry name" value="PKS_mFAS_DH"/>
</dbReference>
<dbReference type="SUPFAM" id="SSF52151">
    <property type="entry name" value="FabD/lysophospholipase-like"/>
    <property type="match status" value="1"/>
</dbReference>
<dbReference type="OrthoDB" id="329835at2759"/>
<dbReference type="Gene3D" id="1.10.1200.10">
    <property type="entry name" value="ACP-like"/>
    <property type="match status" value="1"/>
</dbReference>
<keyword evidence="1" id="KW-0596">Phosphopantetheine</keyword>
<dbReference type="GO" id="GO:0004315">
    <property type="term" value="F:3-oxoacyl-[acyl-carrier-protein] synthase activity"/>
    <property type="evidence" value="ECO:0007669"/>
    <property type="project" value="InterPro"/>
</dbReference>
<dbReference type="SUPFAM" id="SSF47336">
    <property type="entry name" value="ACP-like"/>
    <property type="match status" value="1"/>
</dbReference>
<evidence type="ECO:0000259" key="11">
    <source>
        <dbReference type="PROSITE" id="PS52019"/>
    </source>
</evidence>
<dbReference type="InterPro" id="IPR036291">
    <property type="entry name" value="NAD(P)-bd_dom_sf"/>
</dbReference>
<dbReference type="CDD" id="cd19532">
    <property type="entry name" value="C_PKS-NRPS"/>
    <property type="match status" value="1"/>
</dbReference>
<dbReference type="Pfam" id="PF23297">
    <property type="entry name" value="ACP_SdgA_C"/>
    <property type="match status" value="1"/>
</dbReference>
<dbReference type="InterPro" id="IPR016036">
    <property type="entry name" value="Malonyl_transacylase_ACP-bd"/>
</dbReference>
<dbReference type="InterPro" id="IPR049551">
    <property type="entry name" value="PKS_DH_C"/>
</dbReference>
<dbReference type="Proteomes" id="UP000254866">
    <property type="component" value="Unassembled WGS sequence"/>
</dbReference>
<keyword evidence="6" id="KW-0511">Multifunctional enzyme</keyword>
<feature type="compositionally biased region" description="Polar residues" evidence="8">
    <location>
        <begin position="2480"/>
        <end position="2497"/>
    </location>
</feature>
<dbReference type="SMART" id="SM00826">
    <property type="entry name" value="PKS_DH"/>
    <property type="match status" value="1"/>
</dbReference>
<dbReference type="PROSITE" id="PS52019">
    <property type="entry name" value="PKS_MFAS_DH"/>
    <property type="match status" value="1"/>
</dbReference>
<feature type="region of interest" description="N-terminal hotdog fold" evidence="7">
    <location>
        <begin position="948"/>
        <end position="1084"/>
    </location>
</feature>
<dbReference type="InterPro" id="IPR050091">
    <property type="entry name" value="PKS_NRPS_Biosynth_Enz"/>
</dbReference>
<dbReference type="GO" id="GO:0016874">
    <property type="term" value="F:ligase activity"/>
    <property type="evidence" value="ECO:0007669"/>
    <property type="project" value="UniProtKB-KW"/>
</dbReference>
<evidence type="ECO:0000256" key="8">
    <source>
        <dbReference type="SAM" id="MobiDB-lite"/>
    </source>
</evidence>